<dbReference type="Gene3D" id="3.40.50.150">
    <property type="entry name" value="Vaccinia Virus protein VP39"/>
    <property type="match status" value="1"/>
</dbReference>
<name>A0A401VXZ0_STREY</name>
<dbReference type="CDD" id="cd02440">
    <property type="entry name" value="AdoMet_MTases"/>
    <property type="match status" value="1"/>
</dbReference>
<dbReference type="GO" id="GO:0032259">
    <property type="term" value="P:methylation"/>
    <property type="evidence" value="ECO:0007669"/>
    <property type="project" value="UniProtKB-KW"/>
</dbReference>
<dbReference type="RefSeq" id="WP_125053204.1">
    <property type="nucleotide sequence ID" value="NZ_BHZD01000001.1"/>
</dbReference>
<evidence type="ECO:0000259" key="1">
    <source>
        <dbReference type="Pfam" id="PF08241"/>
    </source>
</evidence>
<dbReference type="GO" id="GO:0008757">
    <property type="term" value="F:S-adenosylmethionine-dependent methyltransferase activity"/>
    <property type="evidence" value="ECO:0007669"/>
    <property type="project" value="InterPro"/>
</dbReference>
<dbReference type="PANTHER" id="PTHR43591:SF24">
    <property type="entry name" value="2-METHOXY-6-POLYPRENYL-1,4-BENZOQUINOL METHYLASE, MITOCHONDRIAL"/>
    <property type="match status" value="1"/>
</dbReference>
<protein>
    <submittedName>
        <fullName evidence="2">Methyltransferase</fullName>
    </submittedName>
</protein>
<dbReference type="AlphaFoldDB" id="A0A401VXZ0"/>
<keyword evidence="2" id="KW-0489">Methyltransferase</keyword>
<accession>A0A401VXZ0</accession>
<gene>
    <name evidence="2" type="ORF">GKJPGBOP_01612</name>
</gene>
<keyword evidence="2" id="KW-0808">Transferase</keyword>
<dbReference type="SUPFAM" id="SSF53335">
    <property type="entry name" value="S-adenosyl-L-methionine-dependent methyltransferases"/>
    <property type="match status" value="1"/>
</dbReference>
<feature type="domain" description="Methyltransferase type 11" evidence="1">
    <location>
        <begin position="44"/>
        <end position="142"/>
    </location>
</feature>
<dbReference type="PANTHER" id="PTHR43591">
    <property type="entry name" value="METHYLTRANSFERASE"/>
    <property type="match status" value="1"/>
</dbReference>
<organism evidence="2 3">
    <name type="scientific">Streptomyces paromomycinus</name>
    <name type="common">Streptomyces rimosus subsp. paromomycinus</name>
    <dbReference type="NCBI Taxonomy" id="92743"/>
    <lineage>
        <taxon>Bacteria</taxon>
        <taxon>Bacillati</taxon>
        <taxon>Actinomycetota</taxon>
        <taxon>Actinomycetes</taxon>
        <taxon>Kitasatosporales</taxon>
        <taxon>Streptomycetaceae</taxon>
        <taxon>Streptomyces</taxon>
    </lineage>
</organism>
<dbReference type="InterPro" id="IPR013216">
    <property type="entry name" value="Methyltransf_11"/>
</dbReference>
<reference evidence="2 3" key="1">
    <citation type="submission" date="2018-11" db="EMBL/GenBank/DDBJ databases">
        <title>Whole genome sequence of Streptomyces paromomycinus NBRC 15454(T).</title>
        <authorList>
            <person name="Komaki H."/>
            <person name="Tamura T."/>
        </authorList>
    </citation>
    <scope>NUCLEOTIDE SEQUENCE [LARGE SCALE GENOMIC DNA]</scope>
    <source>
        <strain evidence="2 3">NBRC 15454</strain>
    </source>
</reference>
<evidence type="ECO:0000313" key="2">
    <source>
        <dbReference type="EMBL" id="GCD41954.1"/>
    </source>
</evidence>
<dbReference type="InterPro" id="IPR029063">
    <property type="entry name" value="SAM-dependent_MTases_sf"/>
</dbReference>
<sequence>MTALLRFDGERACEADIEAHTPEMRGQRQHLLRQLAVTPGQRVLDVGCGPGYLISELVDPVGPDGAVCGIDISASMLDLARARCAPAGARVNLVAGRCEEIPFPDASFDAAVSSQVYEYVGDIERALAELYRVLRPGGRAVILDTDWDSLVWHSADRPRMRRILTLWEDHVADPRLPRRLGPLLQEAGFAEESLTTLTFLNRRCHRDAYSYWQVGFIEAFLAGHPRADPEETKAWGRELRELDAAGQYFFSLGRYAFTVVKPGD</sequence>
<proteinExistence type="predicted"/>
<comment type="caution">
    <text evidence="2">The sequence shown here is derived from an EMBL/GenBank/DDBJ whole genome shotgun (WGS) entry which is preliminary data.</text>
</comment>
<evidence type="ECO:0000313" key="3">
    <source>
        <dbReference type="Proteomes" id="UP000286746"/>
    </source>
</evidence>
<dbReference type="Pfam" id="PF08241">
    <property type="entry name" value="Methyltransf_11"/>
    <property type="match status" value="1"/>
</dbReference>
<dbReference type="EMBL" id="BHZD01000001">
    <property type="protein sequence ID" value="GCD41954.1"/>
    <property type="molecule type" value="Genomic_DNA"/>
</dbReference>
<dbReference type="Proteomes" id="UP000286746">
    <property type="component" value="Unassembled WGS sequence"/>
</dbReference>
<keyword evidence="3" id="KW-1185">Reference proteome</keyword>